<dbReference type="InterPro" id="IPR036322">
    <property type="entry name" value="WD40_repeat_dom_sf"/>
</dbReference>
<dbReference type="PROSITE" id="PS50294">
    <property type="entry name" value="WD_REPEATS_REGION"/>
    <property type="match status" value="1"/>
</dbReference>
<dbReference type="InterPro" id="IPR012953">
    <property type="entry name" value="BOP1_N_dom"/>
</dbReference>
<comment type="subcellular location">
    <subcellularLocation>
        <location evidence="1">Nucleus</location>
        <location evidence="1">Nucleolus</location>
    </subcellularLocation>
</comment>
<name>A0A4P9W504_9FUNG</name>
<dbReference type="InterPro" id="IPR001680">
    <property type="entry name" value="WD40_rpt"/>
</dbReference>
<keyword evidence="5" id="KW-0677">Repeat</keyword>
<proteinExistence type="predicted"/>
<evidence type="ECO:0000259" key="8">
    <source>
        <dbReference type="Pfam" id="PF08145"/>
    </source>
</evidence>
<dbReference type="PANTHER" id="PTHR17605">
    <property type="entry name" value="RIBOSOME BIOGENESIS PROTEIN BOP1 BLOCK OF PROLIFERATION 1 PROTEIN"/>
    <property type="match status" value="1"/>
</dbReference>
<dbReference type="SUPFAM" id="SSF50978">
    <property type="entry name" value="WD40 repeat-like"/>
    <property type="match status" value="1"/>
</dbReference>
<dbReference type="SMART" id="SM00320">
    <property type="entry name" value="WD40"/>
    <property type="match status" value="7"/>
</dbReference>
<evidence type="ECO:0000256" key="1">
    <source>
        <dbReference type="ARBA" id="ARBA00004604"/>
    </source>
</evidence>
<dbReference type="Pfam" id="PF08145">
    <property type="entry name" value="BOP1NT"/>
    <property type="match status" value="1"/>
</dbReference>
<gene>
    <name evidence="9" type="ORF">BDK51DRAFT_16534</name>
</gene>
<dbReference type="Gene3D" id="2.130.10.10">
    <property type="entry name" value="YVTN repeat-like/Quinoprotein amine dehydrogenase"/>
    <property type="match status" value="1"/>
</dbReference>
<feature type="domain" description="BOP1 N-terminal" evidence="8">
    <location>
        <begin position="13"/>
        <end position="69"/>
    </location>
</feature>
<evidence type="ECO:0000256" key="5">
    <source>
        <dbReference type="ARBA" id="ARBA00022737"/>
    </source>
</evidence>
<organism evidence="9 10">
    <name type="scientific">Blyttiomyces helicus</name>
    <dbReference type="NCBI Taxonomy" id="388810"/>
    <lineage>
        <taxon>Eukaryota</taxon>
        <taxon>Fungi</taxon>
        <taxon>Fungi incertae sedis</taxon>
        <taxon>Chytridiomycota</taxon>
        <taxon>Chytridiomycota incertae sedis</taxon>
        <taxon>Chytridiomycetes</taxon>
        <taxon>Chytridiomycetes incertae sedis</taxon>
        <taxon>Blyttiomyces</taxon>
    </lineage>
</organism>
<dbReference type="GO" id="GO:0000463">
    <property type="term" value="P:maturation of LSU-rRNA from tricistronic rRNA transcript (SSU-rRNA, 5.8S rRNA, LSU-rRNA)"/>
    <property type="evidence" value="ECO:0007669"/>
    <property type="project" value="TreeGrafter"/>
</dbReference>
<dbReference type="PROSITE" id="PS50082">
    <property type="entry name" value="WD_REPEATS_2"/>
    <property type="match status" value="1"/>
</dbReference>
<dbReference type="PROSITE" id="PS00678">
    <property type="entry name" value="WD_REPEATS_1"/>
    <property type="match status" value="1"/>
</dbReference>
<evidence type="ECO:0000256" key="2">
    <source>
        <dbReference type="ARBA" id="ARBA00022517"/>
    </source>
</evidence>
<dbReference type="GO" id="GO:0043021">
    <property type="term" value="F:ribonucleoprotein complex binding"/>
    <property type="evidence" value="ECO:0007669"/>
    <property type="project" value="TreeGrafter"/>
</dbReference>
<evidence type="ECO:0000256" key="6">
    <source>
        <dbReference type="ARBA" id="ARBA00023242"/>
    </source>
</evidence>
<sequence>MSSSPLGYLPDYRYPNLRSVPGYGRFIQERFDRCLDLYLCPRTIKKKINIDPESLIPKLPSPKDLMPFPTTLSITYKGHSGRVRSVSVDPTGQWLASCSDDQSVRVWEVATGRCLKSWNAEDSVLSVMWNPNKTVSLLAVAAQTRVLLINPEVASAETIAFTNRANGFYAPFIDMRRSTYSEQSTKLCEWSRPSESERSAGHRVHMKFSKVVTYVTWHRKGDYFATVSPEGASSAVLVHQLSKRQTQNPFRKSKGLIQRVLFHPSKPFLFVATQRYVRVYNLMKQELAKKLQTGAKWISSMDIHPGGDNVLVGTYDKRLCWFDMDLSTKPYKTLRYHKFAIREVSYHRRYPLFASCSDDGTVNIFHGMVYNDLMQNPLIVPVKTIRAHDIVENLGALHCEFHPSQPWIFTSGADKTIKLFS</sequence>
<dbReference type="OrthoDB" id="5571054at2759"/>
<dbReference type="InterPro" id="IPR019775">
    <property type="entry name" value="WD40_repeat_CS"/>
</dbReference>
<evidence type="ECO:0000256" key="3">
    <source>
        <dbReference type="ARBA" id="ARBA00022552"/>
    </source>
</evidence>
<dbReference type="GO" id="GO:0070545">
    <property type="term" value="C:PeBoW complex"/>
    <property type="evidence" value="ECO:0007669"/>
    <property type="project" value="TreeGrafter"/>
</dbReference>
<reference evidence="10" key="1">
    <citation type="journal article" date="2018" name="Nat. Microbiol.">
        <title>Leveraging single-cell genomics to expand the fungal tree of life.</title>
        <authorList>
            <person name="Ahrendt S.R."/>
            <person name="Quandt C.A."/>
            <person name="Ciobanu D."/>
            <person name="Clum A."/>
            <person name="Salamov A."/>
            <person name="Andreopoulos B."/>
            <person name="Cheng J.F."/>
            <person name="Woyke T."/>
            <person name="Pelin A."/>
            <person name="Henrissat B."/>
            <person name="Reynolds N.K."/>
            <person name="Benny G.L."/>
            <person name="Smith M.E."/>
            <person name="James T.Y."/>
            <person name="Grigoriev I.V."/>
        </authorList>
    </citation>
    <scope>NUCLEOTIDE SEQUENCE [LARGE SCALE GENOMIC DNA]</scope>
</reference>
<accession>A0A4P9W504</accession>
<evidence type="ECO:0000256" key="7">
    <source>
        <dbReference type="PROSITE-ProRule" id="PRU00221"/>
    </source>
</evidence>
<keyword evidence="10" id="KW-1185">Reference proteome</keyword>
<keyword evidence="6" id="KW-0539">Nucleus</keyword>
<keyword evidence="4 7" id="KW-0853">WD repeat</keyword>
<keyword evidence="3" id="KW-0698">rRNA processing</keyword>
<dbReference type="PANTHER" id="PTHR17605:SF0">
    <property type="entry name" value="RIBOSOME BIOGENESIS PROTEIN BOP1"/>
    <property type="match status" value="1"/>
</dbReference>
<dbReference type="AlphaFoldDB" id="A0A4P9W504"/>
<evidence type="ECO:0000313" key="9">
    <source>
        <dbReference type="EMBL" id="RKO87314.1"/>
    </source>
</evidence>
<dbReference type="FunFam" id="2.130.10.10:FF:000061">
    <property type="entry name" value="Ribosome biogenesis protein BOP1 homolog"/>
    <property type="match status" value="1"/>
</dbReference>
<evidence type="ECO:0000256" key="4">
    <source>
        <dbReference type="ARBA" id="ARBA00022574"/>
    </source>
</evidence>
<feature type="repeat" description="WD" evidence="7">
    <location>
        <begin position="76"/>
        <end position="117"/>
    </location>
</feature>
<dbReference type="EMBL" id="KZ997520">
    <property type="protein sequence ID" value="RKO87314.1"/>
    <property type="molecule type" value="Genomic_DNA"/>
</dbReference>
<dbReference type="Proteomes" id="UP000269721">
    <property type="component" value="Unassembled WGS sequence"/>
</dbReference>
<dbReference type="GO" id="GO:0030687">
    <property type="term" value="C:preribosome, large subunit precursor"/>
    <property type="evidence" value="ECO:0007669"/>
    <property type="project" value="TreeGrafter"/>
</dbReference>
<dbReference type="Pfam" id="PF00400">
    <property type="entry name" value="WD40"/>
    <property type="match status" value="4"/>
</dbReference>
<dbReference type="InterPro" id="IPR028598">
    <property type="entry name" value="BOP1/Erb1"/>
</dbReference>
<evidence type="ECO:0000313" key="10">
    <source>
        <dbReference type="Proteomes" id="UP000269721"/>
    </source>
</evidence>
<dbReference type="InterPro" id="IPR015943">
    <property type="entry name" value="WD40/YVTN_repeat-like_dom_sf"/>
</dbReference>
<protein>
    <submittedName>
        <fullName evidence="9">WD40-repeat-containing domain protein</fullName>
    </submittedName>
</protein>
<keyword evidence="2" id="KW-0690">Ribosome biogenesis</keyword>